<dbReference type="Gene3D" id="2.30.110.10">
    <property type="entry name" value="Electron Transport, Fmn-binding Protein, Chain A"/>
    <property type="match status" value="1"/>
</dbReference>
<gene>
    <name evidence="2" type="ORF">GCM10009021_15190</name>
</gene>
<dbReference type="Pfam" id="PF12900">
    <property type="entry name" value="Pyridox_ox_2"/>
    <property type="match status" value="1"/>
</dbReference>
<evidence type="ECO:0000256" key="1">
    <source>
        <dbReference type="SAM" id="MobiDB-lite"/>
    </source>
</evidence>
<organism evidence="2 3">
    <name type="scientific">Halarchaeum nitratireducens</name>
    <dbReference type="NCBI Taxonomy" id="489913"/>
    <lineage>
        <taxon>Archaea</taxon>
        <taxon>Methanobacteriati</taxon>
        <taxon>Methanobacteriota</taxon>
        <taxon>Stenosarchaea group</taxon>
        <taxon>Halobacteria</taxon>
        <taxon>Halobacteriales</taxon>
        <taxon>Halobacteriaceae</taxon>
    </lineage>
</organism>
<dbReference type="OrthoDB" id="288110at2157"/>
<dbReference type="SUPFAM" id="SSF50475">
    <property type="entry name" value="FMN-binding split barrel"/>
    <property type="match status" value="1"/>
</dbReference>
<dbReference type="Proteomes" id="UP000608850">
    <property type="component" value="Unassembled WGS sequence"/>
</dbReference>
<name>A0A830GCN3_9EURY</name>
<reference evidence="2 3" key="1">
    <citation type="journal article" date="2019" name="Int. J. Syst. Evol. Microbiol.">
        <title>The Global Catalogue of Microorganisms (GCM) 10K type strain sequencing project: providing services to taxonomists for standard genome sequencing and annotation.</title>
        <authorList>
            <consortium name="The Broad Institute Genomics Platform"/>
            <consortium name="The Broad Institute Genome Sequencing Center for Infectious Disease"/>
            <person name="Wu L."/>
            <person name="Ma J."/>
        </authorList>
    </citation>
    <scope>NUCLEOTIDE SEQUENCE [LARGE SCALE GENOMIC DNA]</scope>
    <source>
        <strain evidence="2 3">JCM 16331</strain>
    </source>
</reference>
<dbReference type="InterPro" id="IPR012349">
    <property type="entry name" value="Split_barrel_FMN-bd"/>
</dbReference>
<protein>
    <recommendedName>
        <fullName evidence="4">Pyridoxamine 5'-phosphate oxidase family protein</fullName>
    </recommendedName>
</protein>
<keyword evidence="3" id="KW-1185">Reference proteome</keyword>
<dbReference type="EMBL" id="BMOQ01000004">
    <property type="protein sequence ID" value="GGN15745.1"/>
    <property type="molecule type" value="Genomic_DNA"/>
</dbReference>
<dbReference type="AlphaFoldDB" id="A0A830GCN3"/>
<evidence type="ECO:0008006" key="4">
    <source>
        <dbReference type="Google" id="ProtNLM"/>
    </source>
</evidence>
<comment type="caution">
    <text evidence="2">The sequence shown here is derived from an EMBL/GenBank/DDBJ whole genome shotgun (WGS) entry which is preliminary data.</text>
</comment>
<sequence length="148" mass="15697">MTADEMTDEEVDAFLRERGSGVLALTDGAESYAIPESFGYDGDALYFQLVYDEGSRKMALVESTGVATFTAYTETPAASVVARGPLDVVSDGDAPRASEALAENGTVPTLNVSTETPPSELAFDYYRLTPADLTGRVFGSAFEGGTER</sequence>
<feature type="region of interest" description="Disordered" evidence="1">
    <location>
        <begin position="95"/>
        <end position="114"/>
    </location>
</feature>
<dbReference type="InterPro" id="IPR024747">
    <property type="entry name" value="Pyridox_Oxase-rel"/>
</dbReference>
<evidence type="ECO:0000313" key="2">
    <source>
        <dbReference type="EMBL" id="GGN15745.1"/>
    </source>
</evidence>
<accession>A0A830GCN3</accession>
<evidence type="ECO:0000313" key="3">
    <source>
        <dbReference type="Proteomes" id="UP000608850"/>
    </source>
</evidence>
<dbReference type="RefSeq" id="WP_188878130.1">
    <property type="nucleotide sequence ID" value="NZ_BMOQ01000004.1"/>
</dbReference>
<proteinExistence type="predicted"/>